<accession>B8GFE9</accession>
<dbReference type="InterPro" id="IPR013783">
    <property type="entry name" value="Ig-like_fold"/>
</dbReference>
<protein>
    <recommendedName>
        <fullName evidence="3">PKD domain-containing protein</fullName>
    </recommendedName>
</protein>
<dbReference type="SUPFAM" id="SSF56524">
    <property type="entry name" value="Oxidoreductase molybdopterin-binding domain"/>
    <property type="match status" value="1"/>
</dbReference>
<dbReference type="AlphaFoldDB" id="B8GFE9"/>
<keyword evidence="2" id="KW-1185">Reference proteome</keyword>
<dbReference type="EMBL" id="CP001338">
    <property type="protein sequence ID" value="ACL15997.1"/>
    <property type="molecule type" value="Genomic_DNA"/>
</dbReference>
<dbReference type="InterPro" id="IPR036374">
    <property type="entry name" value="OxRdtase_Mopterin-bd_sf"/>
</dbReference>
<dbReference type="SUPFAM" id="SSF49299">
    <property type="entry name" value="PKD domain"/>
    <property type="match status" value="1"/>
</dbReference>
<reference evidence="1 2" key="1">
    <citation type="journal article" date="2015" name="Genome Announc.">
        <title>Complete Genome Sequence of Methanosphaerula palustris E1-9CT, a Hydrogenotrophic Methanogen Isolated from a Minerotrophic Fen Peatland.</title>
        <authorList>
            <person name="Cadillo-Quiroz H."/>
            <person name="Browne P."/>
            <person name="Kyrpides N."/>
            <person name="Woyke T."/>
            <person name="Goodwin L."/>
            <person name="Detter C."/>
            <person name="Yavitt J.B."/>
            <person name="Zinder S.H."/>
        </authorList>
    </citation>
    <scope>NUCLEOTIDE SEQUENCE [LARGE SCALE GENOMIC DNA]</scope>
    <source>
        <strain evidence="2">ATCC BAA-1556 / DSM 19958 / E1-9c</strain>
    </source>
</reference>
<dbReference type="Gene3D" id="2.60.40.10">
    <property type="entry name" value="Immunoglobulins"/>
    <property type="match status" value="1"/>
</dbReference>
<evidence type="ECO:0000313" key="2">
    <source>
        <dbReference type="Proteomes" id="UP000002457"/>
    </source>
</evidence>
<dbReference type="CDD" id="cd00146">
    <property type="entry name" value="PKD"/>
    <property type="match status" value="1"/>
</dbReference>
<dbReference type="HOGENOM" id="CLU_686268_0_0_2"/>
<proteinExistence type="predicted"/>
<organism evidence="1 2">
    <name type="scientific">Methanosphaerula palustris (strain ATCC BAA-1556 / DSM 19958 / E1-9c)</name>
    <dbReference type="NCBI Taxonomy" id="521011"/>
    <lineage>
        <taxon>Archaea</taxon>
        <taxon>Methanobacteriati</taxon>
        <taxon>Methanobacteriota</taxon>
        <taxon>Stenosarchaea group</taxon>
        <taxon>Methanomicrobia</taxon>
        <taxon>Methanomicrobiales</taxon>
        <taxon>Methanoregulaceae</taxon>
        <taxon>Methanosphaerula</taxon>
    </lineage>
</organism>
<evidence type="ECO:0000313" key="1">
    <source>
        <dbReference type="EMBL" id="ACL15997.1"/>
    </source>
</evidence>
<dbReference type="Proteomes" id="UP000002457">
    <property type="component" value="Chromosome"/>
</dbReference>
<sequence length="401" mass="43150" precursor="true">MTMKNRFCFVMAVALLVLLLSSGSAMAYTVRGDFKDAPYTASLSTGGDLLTIINGTCGGVMGSVYDKNNYYPPELQINPTNHNWVEGDYVLVTGQNGETALYSYGELDTKFAQGNTVTLTEQNNGQVDLAGLGREIKDVNSIDVVHAVDVVKGGTRFYSQQFIVSGEGITPKVLNLSDLQGMTQVTSRIKNTKNNVTTDWTGPTLLSTLKASGVNTTDMTSYVVVSGPDGFATVLSMYEATHALSGLYSDPAYSQYDMLAITGDNTLNVAKNESDNGFARLVIPGDNVNGRWTSNVYQIVVYDLTSSSTPAPSSDASFVATPTNAEKGSAVKFTVTPASGKIISSAWWSFDATTHMNTWNSRAVNPTFFYPRAGTFTPLVKLTYTDGSTETVQLTDYIQAT</sequence>
<dbReference type="InterPro" id="IPR035986">
    <property type="entry name" value="PKD_dom_sf"/>
</dbReference>
<dbReference type="KEGG" id="mpl:Mpal_0626"/>
<gene>
    <name evidence="1" type="ordered locus">Mpal_0626</name>
</gene>
<evidence type="ECO:0008006" key="3">
    <source>
        <dbReference type="Google" id="ProtNLM"/>
    </source>
</evidence>
<name>B8GFE9_METPE</name>